<reference evidence="1" key="2">
    <citation type="submission" date="2025-09" db="UniProtKB">
        <authorList>
            <consortium name="Ensembl"/>
        </authorList>
    </citation>
    <scope>IDENTIFICATION</scope>
</reference>
<dbReference type="InterPro" id="IPR027854">
    <property type="entry name" value="STMP1"/>
</dbReference>
<evidence type="ECO:0000313" key="1">
    <source>
        <dbReference type="Ensembl" id="ENSSANP00000059035.1"/>
    </source>
</evidence>
<evidence type="ECO:0000313" key="2">
    <source>
        <dbReference type="Proteomes" id="UP000472260"/>
    </source>
</evidence>
<name>A0A671PN98_9TELE</name>
<sequence length="117" mass="12658">MSRARIESFVISAICSVAEDTDPLTRLKDLAELKDQLEEIQRKVENEVQAGGGSLLASPFLKGFLAGYVLSRLRSSVILGAALGTLTGIYAAQNYEVPNIETSLRDFLNSLKKGPSD</sequence>
<dbReference type="AlphaFoldDB" id="A0A671PN98"/>
<reference evidence="1" key="1">
    <citation type="submission" date="2025-08" db="UniProtKB">
        <authorList>
            <consortium name="Ensembl"/>
        </authorList>
    </citation>
    <scope>IDENTIFICATION</scope>
</reference>
<dbReference type="Ensembl" id="ENSSANT00000062808.1">
    <property type="protein sequence ID" value="ENSSANP00000059035.1"/>
    <property type="gene ID" value="ENSSANG00000029505.1"/>
</dbReference>
<accession>A0A671PN98</accession>
<protein>
    <submittedName>
        <fullName evidence="1">Uncharacterized protein</fullName>
    </submittedName>
</protein>
<dbReference type="Pfam" id="PF15054">
    <property type="entry name" value="DUF4535"/>
    <property type="match status" value="1"/>
</dbReference>
<dbReference type="Proteomes" id="UP000472260">
    <property type="component" value="Unassembled WGS sequence"/>
</dbReference>
<keyword evidence="2" id="KW-1185">Reference proteome</keyword>
<proteinExistence type="predicted"/>
<organism evidence="1 2">
    <name type="scientific">Sinocyclocheilus anshuiensis</name>
    <dbReference type="NCBI Taxonomy" id="1608454"/>
    <lineage>
        <taxon>Eukaryota</taxon>
        <taxon>Metazoa</taxon>
        <taxon>Chordata</taxon>
        <taxon>Craniata</taxon>
        <taxon>Vertebrata</taxon>
        <taxon>Euteleostomi</taxon>
        <taxon>Actinopterygii</taxon>
        <taxon>Neopterygii</taxon>
        <taxon>Teleostei</taxon>
        <taxon>Ostariophysi</taxon>
        <taxon>Cypriniformes</taxon>
        <taxon>Cyprinidae</taxon>
        <taxon>Cyprininae</taxon>
        <taxon>Sinocyclocheilus</taxon>
    </lineage>
</organism>